<evidence type="ECO:0000313" key="2">
    <source>
        <dbReference type="Proteomes" id="UP000596123"/>
    </source>
</evidence>
<name>A0A7T8EPW7_9CAUD</name>
<accession>A0A7T8EPW7</accession>
<keyword evidence="2" id="KW-1185">Reference proteome</keyword>
<evidence type="ECO:0000313" key="1">
    <source>
        <dbReference type="EMBL" id="QQO90177.1"/>
    </source>
</evidence>
<organism evidence="1 2">
    <name type="scientific">Erwinia phage pEa_SNUABM_5</name>
    <dbReference type="NCBI Taxonomy" id="2797313"/>
    <lineage>
        <taxon>Viruses</taxon>
        <taxon>Duplodnaviria</taxon>
        <taxon>Heunggongvirae</taxon>
        <taxon>Uroviricota</taxon>
        <taxon>Caudoviricetes</taxon>
        <taxon>Rivsvirus</taxon>
        <taxon>Rivsvirus SNUABM5</taxon>
    </lineage>
</organism>
<proteinExistence type="predicted"/>
<protein>
    <submittedName>
        <fullName evidence="1">Uncharacterized protein</fullName>
    </submittedName>
</protein>
<dbReference type="Proteomes" id="UP000596123">
    <property type="component" value="Segment"/>
</dbReference>
<sequence>MQIGYRCIHCRYVHNDKVSSCDCENSSTFEYTEVAIIDLAPIRDVPKLSELNYTKDEWHVNVPGGQYGNGVYAYTGRWQDHNARFGHETVAHIMGTGLHLDMSALNERKVLRANQVLVSGSNKLLEACYTALAYFQMQAQRQGPSKRNTIRQQILIDAIIKATDQTPLDIQHSRKDI</sequence>
<reference evidence="1 2" key="1">
    <citation type="submission" date="2020-12" db="EMBL/GenBank/DDBJ databases">
        <title>Complete genome sequence of Erwinia phage pEa_SNUABM_5.</title>
        <authorList>
            <person name="Kim S.G."/>
            <person name="Lee S.B."/>
            <person name="Kwon J."/>
            <person name="Park S.C."/>
        </authorList>
    </citation>
    <scope>NUCLEOTIDE SEQUENCE [LARGE SCALE GENOMIC DNA]</scope>
</reference>
<dbReference type="EMBL" id="MW366843">
    <property type="protein sequence ID" value="QQO90177.1"/>
    <property type="molecule type" value="Genomic_DNA"/>
</dbReference>
<gene>
    <name evidence="1" type="ORF">pEaSNUABM5_00035</name>
</gene>